<dbReference type="EMBL" id="UYJE01000227">
    <property type="protein sequence ID" value="VDH91414.1"/>
    <property type="molecule type" value="Genomic_DNA"/>
</dbReference>
<feature type="signal peptide" evidence="2">
    <location>
        <begin position="1"/>
        <end position="27"/>
    </location>
</feature>
<feature type="chain" id="PRO_5032889636" evidence="2">
    <location>
        <begin position="28"/>
        <end position="611"/>
    </location>
</feature>
<feature type="region of interest" description="Disordered" evidence="1">
    <location>
        <begin position="41"/>
        <end position="88"/>
    </location>
</feature>
<reference evidence="3" key="1">
    <citation type="submission" date="2018-11" db="EMBL/GenBank/DDBJ databases">
        <authorList>
            <person name="Alioto T."/>
            <person name="Alioto T."/>
        </authorList>
    </citation>
    <scope>NUCLEOTIDE SEQUENCE</scope>
</reference>
<dbReference type="AlphaFoldDB" id="A0A8B6BKA0"/>
<sequence>MTKIVASMDTILFLYIVTLSVLLQCSANHLSGSYYRRYPYNMPPRPSTPKPKPTTTSTTTTTAAGEYEPPEMEGVTSTTTTTAKPTVKTTTKKAPYPYYQYPPYNYNQHYRQPPYNAQHVQGGSYPYSYHNAHGGTYPHTYQHGQQQQPYNQQTHTKQQSQHPYNQQNQQPHNQQNQHPYYKQANNQQPHYQQPHNQQKYKQQPNNQQPHNQQASNQQPYDQHTGYNPNALSNQQKQNHNQYQQTTMSYQQYQQKYLHGYQAGQNQQQRQQNQQHYYNQQPSMQRNQHRSNSIPTPPPNKPRQQMLPNNQQVFHNNVQDWGHTATHKKPELSLTGKISPASVTKQQGWGNGPQAPINVYQQQTQPIQTQLSTTQNIKNQPLQGSIPANSVQPLNQQGQIQQNTYVPNAVEQQRQQLTPIQQAQQVPITTQQAAMQRQVPLNANLMNQYVQAIQKLQAQMNDIKPSKPPYTALTAQQQSIQQQNVVVKPIRREFQQPSQQNQLIPDKQVSKDMFSAPISVAPKLAGTQQTKIKNSFNKVFGVTKPPTTINPFMDLFGLNNQGFARTTAPTPAVPTQDPFFSMAQSFETMLRTGYAASALTGQTPMFSPLFEF</sequence>
<feature type="compositionally biased region" description="Low complexity" evidence="1">
    <location>
        <begin position="105"/>
        <end position="116"/>
    </location>
</feature>
<keyword evidence="2" id="KW-0732">Signal</keyword>
<protein>
    <submittedName>
        <fullName evidence="3">Uncharacterized protein</fullName>
    </submittedName>
</protein>
<keyword evidence="4" id="KW-1185">Reference proteome</keyword>
<feature type="compositionally biased region" description="Low complexity" evidence="1">
    <location>
        <begin position="53"/>
        <end position="62"/>
    </location>
</feature>
<proteinExistence type="predicted"/>
<feature type="compositionally biased region" description="Low complexity" evidence="1">
    <location>
        <begin position="78"/>
        <end position="88"/>
    </location>
</feature>
<evidence type="ECO:0000313" key="4">
    <source>
        <dbReference type="Proteomes" id="UP000596742"/>
    </source>
</evidence>
<feature type="compositionally biased region" description="Pro residues" evidence="1">
    <location>
        <begin position="41"/>
        <end position="52"/>
    </location>
</feature>
<dbReference type="OrthoDB" id="6143709at2759"/>
<evidence type="ECO:0000256" key="2">
    <source>
        <dbReference type="SAM" id="SignalP"/>
    </source>
</evidence>
<accession>A0A8B6BKA0</accession>
<comment type="caution">
    <text evidence="3">The sequence shown here is derived from an EMBL/GenBank/DDBJ whole genome shotgun (WGS) entry which is preliminary data.</text>
</comment>
<evidence type="ECO:0000313" key="3">
    <source>
        <dbReference type="EMBL" id="VDH91414.1"/>
    </source>
</evidence>
<gene>
    <name evidence="3" type="ORF">MGAL_10B070342</name>
</gene>
<name>A0A8B6BKA0_MYTGA</name>
<feature type="compositionally biased region" description="Polar residues" evidence="1">
    <location>
        <begin position="220"/>
        <end position="232"/>
    </location>
</feature>
<feature type="compositionally biased region" description="Low complexity" evidence="1">
    <location>
        <begin position="233"/>
        <end position="243"/>
    </location>
</feature>
<feature type="region of interest" description="Disordered" evidence="1">
    <location>
        <begin position="261"/>
        <end position="306"/>
    </location>
</feature>
<feature type="compositionally biased region" description="Low complexity" evidence="1">
    <location>
        <begin position="261"/>
        <end position="280"/>
    </location>
</feature>
<dbReference type="Proteomes" id="UP000596742">
    <property type="component" value="Unassembled WGS sequence"/>
</dbReference>
<feature type="compositionally biased region" description="Polar residues" evidence="1">
    <location>
        <begin position="281"/>
        <end position="293"/>
    </location>
</feature>
<feature type="compositionally biased region" description="Low complexity" evidence="1">
    <location>
        <begin position="136"/>
        <end position="219"/>
    </location>
</feature>
<feature type="region of interest" description="Disordered" evidence="1">
    <location>
        <begin position="105"/>
        <end position="243"/>
    </location>
</feature>
<organism evidence="3 4">
    <name type="scientific">Mytilus galloprovincialis</name>
    <name type="common">Mediterranean mussel</name>
    <dbReference type="NCBI Taxonomy" id="29158"/>
    <lineage>
        <taxon>Eukaryota</taxon>
        <taxon>Metazoa</taxon>
        <taxon>Spiralia</taxon>
        <taxon>Lophotrochozoa</taxon>
        <taxon>Mollusca</taxon>
        <taxon>Bivalvia</taxon>
        <taxon>Autobranchia</taxon>
        <taxon>Pteriomorphia</taxon>
        <taxon>Mytilida</taxon>
        <taxon>Mytiloidea</taxon>
        <taxon>Mytilidae</taxon>
        <taxon>Mytilinae</taxon>
        <taxon>Mytilus</taxon>
    </lineage>
</organism>
<evidence type="ECO:0000256" key="1">
    <source>
        <dbReference type="SAM" id="MobiDB-lite"/>
    </source>
</evidence>